<evidence type="ECO:0000256" key="2">
    <source>
        <dbReference type="ARBA" id="ARBA00004389"/>
    </source>
</evidence>
<evidence type="ECO:0000256" key="7">
    <source>
        <dbReference type="ARBA" id="ARBA00022898"/>
    </source>
</evidence>
<dbReference type="InterPro" id="IPR002129">
    <property type="entry name" value="PyrdxlP-dep_de-COase"/>
</dbReference>
<accession>A0A0H5R866</accession>
<comment type="pathway">
    <text evidence="3">Lipid metabolism; sphingolipid metabolism.</text>
</comment>
<comment type="subcellular location">
    <subcellularLocation>
        <location evidence="2">Endoplasmic reticulum membrane</location>
        <topology evidence="2">Single-pass membrane protein</topology>
    </subcellularLocation>
</comment>
<feature type="modified residue" description="N6-(pyridoxal phosphate)lysine" evidence="16">
    <location>
        <position position="369"/>
    </location>
</feature>
<keyword evidence="6" id="KW-0256">Endoplasmic reticulum</keyword>
<evidence type="ECO:0000256" key="4">
    <source>
        <dbReference type="ARBA" id="ARBA00004991"/>
    </source>
</evidence>
<evidence type="ECO:0000256" key="10">
    <source>
        <dbReference type="ARBA" id="ARBA00023098"/>
    </source>
</evidence>
<dbReference type="EMBL" id="HACM01009881">
    <property type="protein sequence ID" value="CRZ10323.1"/>
    <property type="molecule type" value="Transcribed_RNA"/>
</dbReference>
<evidence type="ECO:0000256" key="3">
    <source>
        <dbReference type="ARBA" id="ARBA00004760"/>
    </source>
</evidence>
<keyword evidence="10" id="KW-0443">Lipid metabolism</keyword>
<dbReference type="FunFam" id="3.40.640.10:FF:000020">
    <property type="entry name" value="sphingosine-1-phosphate lyase 1"/>
    <property type="match status" value="1"/>
</dbReference>
<dbReference type="EC" id="4.1.2.27" evidence="14"/>
<evidence type="ECO:0000256" key="14">
    <source>
        <dbReference type="ARBA" id="ARBA00038965"/>
    </source>
</evidence>
<keyword evidence="7 16" id="KW-0663">Pyridoxal phosphate</keyword>
<proteinExistence type="inferred from homology"/>
<dbReference type="Gene3D" id="6.10.140.2150">
    <property type="match status" value="1"/>
</dbReference>
<dbReference type="GO" id="GO:0005789">
    <property type="term" value="C:endoplasmic reticulum membrane"/>
    <property type="evidence" value="ECO:0007669"/>
    <property type="project" value="UniProtKB-SubCell"/>
</dbReference>
<evidence type="ECO:0000313" key="18">
    <source>
        <dbReference type="EMBL" id="CRZ10323.1"/>
    </source>
</evidence>
<dbReference type="PANTHER" id="PTHR42735">
    <property type="match status" value="1"/>
</dbReference>
<comment type="pathway">
    <text evidence="4">Sphingolipid metabolism.</text>
</comment>
<dbReference type="Gene3D" id="3.40.640.10">
    <property type="entry name" value="Type I PLP-dependent aspartate aminotransferase-like (Major domain)"/>
    <property type="match status" value="1"/>
</dbReference>
<dbReference type="GO" id="GO:0019752">
    <property type="term" value="P:carboxylic acid metabolic process"/>
    <property type="evidence" value="ECO:0007669"/>
    <property type="project" value="InterPro"/>
</dbReference>
<keyword evidence="9" id="KW-1133">Transmembrane helix</keyword>
<evidence type="ECO:0000256" key="9">
    <source>
        <dbReference type="ARBA" id="ARBA00022989"/>
    </source>
</evidence>
<dbReference type="InterPro" id="IPR050477">
    <property type="entry name" value="GrpII_AminoAcid_Decarb"/>
</dbReference>
<evidence type="ECO:0000256" key="13">
    <source>
        <dbReference type="ARBA" id="ARBA00038302"/>
    </source>
</evidence>
<dbReference type="FunFam" id="6.10.140.2150:FF:000001">
    <property type="entry name" value="Sphingosine-1-phosphate lyase 1"/>
    <property type="match status" value="1"/>
</dbReference>
<evidence type="ECO:0000256" key="17">
    <source>
        <dbReference type="RuleBase" id="RU000382"/>
    </source>
</evidence>
<comment type="similarity">
    <text evidence="13">Belongs to the group II decarboxylase family. Sphingosine-1-phosphate lyase subfamily.</text>
</comment>
<dbReference type="GO" id="GO:0030170">
    <property type="term" value="F:pyridoxal phosphate binding"/>
    <property type="evidence" value="ECO:0007669"/>
    <property type="project" value="InterPro"/>
</dbReference>
<evidence type="ECO:0000256" key="15">
    <source>
        <dbReference type="ARBA" id="ARBA00042568"/>
    </source>
</evidence>
<evidence type="ECO:0000256" key="12">
    <source>
        <dbReference type="ARBA" id="ARBA00023239"/>
    </source>
</evidence>
<evidence type="ECO:0000256" key="6">
    <source>
        <dbReference type="ARBA" id="ARBA00022824"/>
    </source>
</evidence>
<dbReference type="InterPro" id="IPR015422">
    <property type="entry name" value="PyrdxlP-dep_Trfase_small"/>
</dbReference>
<comment type="cofactor">
    <cofactor evidence="1 16 17">
        <name>pyridoxal 5'-phosphate</name>
        <dbReference type="ChEBI" id="CHEBI:597326"/>
    </cofactor>
</comment>
<dbReference type="PANTHER" id="PTHR42735:SF6">
    <property type="entry name" value="SPHINGOSINE-1-PHOSPHATE LYASE 1"/>
    <property type="match status" value="1"/>
</dbReference>
<evidence type="ECO:0000256" key="16">
    <source>
        <dbReference type="PIRSR" id="PIRSR602129-50"/>
    </source>
</evidence>
<sequence length="570" mass="62581">MTLHRTDAAFVAVAAMLYQLIKWIGVWTSIRTRTNECLKDVDSFQIVIVTVFMSTIITSNGRIRQTFRRWLRQVQAKGCLKLTKFVLFKIAGLLPSVQKKISDETLKTNQILKDEMLKEVKNEDNLYNLPDNGVSQTHILNKVKDWSEKEHKKWDSGKVSGGIYHGKDQFTAFLCQVYSMFALSNPLHPDVFPFVRKMESEIVAMTVALFHGDPQKSCGTISSGGTESILLSCKAYRDRALEIFGITRPEMIAPVTIHAAFEKAAEYFGIDLIHVPVDPVTMKADVGAVRRAITSNTVLIAASSPCFPFGIIDPIEELAGLASSYSIGFHVDCCLGSFLLPFLGDIGHPLPAFDFSVKGVTSISCDLHKYGYAPKGISCIMYNSQELRRFQYFSSVSWTGGIYASPTLAGSRPGALSAAAWAAMVALGKDGYRACARDIMIAAQTIKNGIREISELKLVGDPLMSVISFTAADPLSLNIYNVNEAMSKRGWMLNALQNPSSVHICLTNMHTGEVASKFIQDLTSSVSDVIANPKHFSNGSAAIYGMASAIPDGSIVDNIARSYIDMLFMN</sequence>
<evidence type="ECO:0000256" key="8">
    <source>
        <dbReference type="ARBA" id="ARBA00022919"/>
    </source>
</evidence>
<keyword evidence="8" id="KW-0746">Sphingolipid metabolism</keyword>
<reference evidence="18" key="1">
    <citation type="submission" date="2015-04" db="EMBL/GenBank/DDBJ databases">
        <title>The genome sequence of the plant pathogenic Rhizarian Plasmodiophora brassicae reveals insights in its biotrophic life cycle and the origin of chitin synthesis.</title>
        <authorList>
            <person name="Schwelm A."/>
            <person name="Fogelqvist J."/>
            <person name="Knaust A."/>
            <person name="Julke S."/>
            <person name="Lilja T."/>
            <person name="Dhandapani V."/>
            <person name="Bonilla-Rosso G."/>
            <person name="Karlsson M."/>
            <person name="Shevchenko A."/>
            <person name="Choi S.R."/>
            <person name="Kim H.G."/>
            <person name="Park J.Y."/>
            <person name="Lim Y.P."/>
            <person name="Ludwig-Muller J."/>
            <person name="Dixelius C."/>
        </authorList>
    </citation>
    <scope>NUCLEOTIDE SEQUENCE</scope>
    <source>
        <tissue evidence="18">Potato root galls</tissue>
    </source>
</reference>
<evidence type="ECO:0000256" key="1">
    <source>
        <dbReference type="ARBA" id="ARBA00001933"/>
    </source>
</evidence>
<dbReference type="Pfam" id="PF00282">
    <property type="entry name" value="Pyridoxal_deC"/>
    <property type="match status" value="1"/>
</dbReference>
<keyword evidence="12 17" id="KW-0456">Lyase</keyword>
<dbReference type="SUPFAM" id="SSF53383">
    <property type="entry name" value="PLP-dependent transferases"/>
    <property type="match status" value="1"/>
</dbReference>
<protein>
    <recommendedName>
        <fullName evidence="14">sphinganine-1-phosphate aldolase</fullName>
        <ecNumber evidence="14">4.1.2.27</ecNumber>
    </recommendedName>
    <alternativeName>
        <fullName evidence="15">Sphingosine-1-phosphate aldolase</fullName>
    </alternativeName>
</protein>
<dbReference type="InterPro" id="IPR015421">
    <property type="entry name" value="PyrdxlP-dep_Trfase_major"/>
</dbReference>
<dbReference type="GO" id="GO:0030149">
    <property type="term" value="P:sphingolipid catabolic process"/>
    <property type="evidence" value="ECO:0007669"/>
    <property type="project" value="TreeGrafter"/>
</dbReference>
<keyword evidence="11" id="KW-0472">Membrane</keyword>
<evidence type="ECO:0000256" key="11">
    <source>
        <dbReference type="ARBA" id="ARBA00023136"/>
    </source>
</evidence>
<dbReference type="GO" id="GO:0008117">
    <property type="term" value="F:sphinganine-1-phosphate aldolase activity"/>
    <property type="evidence" value="ECO:0007669"/>
    <property type="project" value="UniProtKB-EC"/>
</dbReference>
<dbReference type="InterPro" id="IPR015424">
    <property type="entry name" value="PyrdxlP-dep_Trfase"/>
</dbReference>
<name>A0A0H5R866_9EUKA</name>
<dbReference type="Gene3D" id="3.90.1150.10">
    <property type="entry name" value="Aspartate Aminotransferase, domain 1"/>
    <property type="match status" value="1"/>
</dbReference>
<organism evidence="18">
    <name type="scientific">Spongospora subterranea</name>
    <dbReference type="NCBI Taxonomy" id="70186"/>
    <lineage>
        <taxon>Eukaryota</taxon>
        <taxon>Sar</taxon>
        <taxon>Rhizaria</taxon>
        <taxon>Endomyxa</taxon>
        <taxon>Phytomyxea</taxon>
        <taxon>Plasmodiophorida</taxon>
        <taxon>Plasmodiophoridae</taxon>
        <taxon>Spongospora</taxon>
    </lineage>
</organism>
<dbReference type="AlphaFoldDB" id="A0A0H5R866"/>
<keyword evidence="5" id="KW-0812">Transmembrane</keyword>
<evidence type="ECO:0000256" key="5">
    <source>
        <dbReference type="ARBA" id="ARBA00022692"/>
    </source>
</evidence>